<dbReference type="Pfam" id="PF00392">
    <property type="entry name" value="GntR"/>
    <property type="match status" value="1"/>
</dbReference>
<name>A0A345T4U0_9ACTN</name>
<evidence type="ECO:0000256" key="2">
    <source>
        <dbReference type="ARBA" id="ARBA00023125"/>
    </source>
</evidence>
<dbReference type="PROSITE" id="PS50949">
    <property type="entry name" value="HTH_GNTR"/>
    <property type="match status" value="1"/>
</dbReference>
<dbReference type="GO" id="GO:0003677">
    <property type="term" value="F:DNA binding"/>
    <property type="evidence" value="ECO:0007669"/>
    <property type="project" value="UniProtKB-KW"/>
</dbReference>
<proteinExistence type="predicted"/>
<organism evidence="6 7">
    <name type="scientific">Peterkaempfera bronchialis</name>
    <dbReference type="NCBI Taxonomy" id="2126346"/>
    <lineage>
        <taxon>Bacteria</taxon>
        <taxon>Bacillati</taxon>
        <taxon>Actinomycetota</taxon>
        <taxon>Actinomycetes</taxon>
        <taxon>Kitasatosporales</taxon>
        <taxon>Streptomycetaceae</taxon>
        <taxon>Peterkaempfera</taxon>
    </lineage>
</organism>
<dbReference type="InterPro" id="IPR036390">
    <property type="entry name" value="WH_DNA-bd_sf"/>
</dbReference>
<evidence type="ECO:0000313" key="6">
    <source>
        <dbReference type="EMBL" id="AXI80995.1"/>
    </source>
</evidence>
<dbReference type="Gene3D" id="1.10.10.10">
    <property type="entry name" value="Winged helix-like DNA-binding domain superfamily/Winged helix DNA-binding domain"/>
    <property type="match status" value="1"/>
</dbReference>
<evidence type="ECO:0000313" key="7">
    <source>
        <dbReference type="Proteomes" id="UP000249340"/>
    </source>
</evidence>
<feature type="region of interest" description="Disordered" evidence="4">
    <location>
        <begin position="78"/>
        <end position="101"/>
    </location>
</feature>
<accession>A0A345T4U0</accession>
<keyword evidence="1" id="KW-0805">Transcription regulation</keyword>
<dbReference type="InterPro" id="IPR036388">
    <property type="entry name" value="WH-like_DNA-bd_sf"/>
</dbReference>
<reference evidence="7" key="1">
    <citation type="submission" date="2018-07" db="EMBL/GenBank/DDBJ databases">
        <title>Streptacidiphilus bronchialis DSM 106435 chromosome.</title>
        <authorList>
            <person name="Batra D."/>
            <person name="Gulvik C.A."/>
        </authorList>
    </citation>
    <scope>NUCLEOTIDE SEQUENCE [LARGE SCALE GENOMIC DNA]</scope>
    <source>
        <strain evidence="7">DSM 106435</strain>
    </source>
</reference>
<evidence type="ECO:0000256" key="3">
    <source>
        <dbReference type="ARBA" id="ARBA00023163"/>
    </source>
</evidence>
<dbReference type="InterPro" id="IPR000524">
    <property type="entry name" value="Tscrpt_reg_HTH_GntR"/>
</dbReference>
<sequence>MDVTPIDPDAEAHPYQQIAADIIRAIQSGKLRVGARVPSEATLIQTYGVARNTARHAVEYLRTQGWVRTLPQRGTFVADRTDQATAQQQTPPAEVQQQGGA</sequence>
<dbReference type="PRINTS" id="PR00035">
    <property type="entry name" value="HTHGNTR"/>
</dbReference>
<dbReference type="RefSeq" id="WP_111488842.1">
    <property type="nucleotide sequence ID" value="NZ_CP031264.1"/>
</dbReference>
<dbReference type="SUPFAM" id="SSF46785">
    <property type="entry name" value="Winged helix' DNA-binding domain"/>
    <property type="match status" value="1"/>
</dbReference>
<protein>
    <submittedName>
        <fullName evidence="6">GntR family transcriptional regulator</fullName>
    </submittedName>
</protein>
<keyword evidence="7" id="KW-1185">Reference proteome</keyword>
<dbReference type="OrthoDB" id="4338617at2"/>
<evidence type="ECO:0000259" key="5">
    <source>
        <dbReference type="PROSITE" id="PS50949"/>
    </source>
</evidence>
<dbReference type="InterPro" id="IPR050679">
    <property type="entry name" value="Bact_HTH_transcr_reg"/>
</dbReference>
<dbReference type="SMART" id="SM00345">
    <property type="entry name" value="HTH_GNTR"/>
    <property type="match status" value="1"/>
</dbReference>
<evidence type="ECO:0000256" key="4">
    <source>
        <dbReference type="SAM" id="MobiDB-lite"/>
    </source>
</evidence>
<feature type="domain" description="HTH gntR-type" evidence="5">
    <location>
        <begin position="12"/>
        <end position="80"/>
    </location>
</feature>
<dbReference type="KEGG" id="stri:C7M71_030055"/>
<feature type="compositionally biased region" description="Low complexity" evidence="4">
    <location>
        <begin position="83"/>
        <end position="101"/>
    </location>
</feature>
<gene>
    <name evidence="6" type="ORF">C7M71_030055</name>
</gene>
<evidence type="ECO:0000256" key="1">
    <source>
        <dbReference type="ARBA" id="ARBA00023015"/>
    </source>
</evidence>
<dbReference type="PANTHER" id="PTHR44846">
    <property type="entry name" value="MANNOSYL-D-GLYCERATE TRANSPORT/METABOLISM SYSTEM REPRESSOR MNGR-RELATED"/>
    <property type="match status" value="1"/>
</dbReference>
<dbReference type="Proteomes" id="UP000249340">
    <property type="component" value="Chromosome"/>
</dbReference>
<dbReference type="EMBL" id="CP031264">
    <property type="protein sequence ID" value="AXI80995.1"/>
    <property type="molecule type" value="Genomic_DNA"/>
</dbReference>
<dbReference type="GO" id="GO:0003700">
    <property type="term" value="F:DNA-binding transcription factor activity"/>
    <property type="evidence" value="ECO:0007669"/>
    <property type="project" value="InterPro"/>
</dbReference>
<dbReference type="AlphaFoldDB" id="A0A345T4U0"/>
<dbReference type="CDD" id="cd07377">
    <property type="entry name" value="WHTH_GntR"/>
    <property type="match status" value="1"/>
</dbReference>
<keyword evidence="3" id="KW-0804">Transcription</keyword>
<keyword evidence="2" id="KW-0238">DNA-binding</keyword>